<dbReference type="InterPro" id="IPR036291">
    <property type="entry name" value="NAD(P)-bd_dom_sf"/>
</dbReference>
<dbReference type="STRING" id="1844.UG56_017115"/>
<gene>
    <name evidence="4" type="ORF">UG56_017115</name>
</gene>
<dbReference type="Proteomes" id="UP000033772">
    <property type="component" value="Unassembled WGS sequence"/>
</dbReference>
<evidence type="ECO:0000256" key="2">
    <source>
        <dbReference type="ARBA" id="ARBA00023002"/>
    </source>
</evidence>
<organism evidence="4 5">
    <name type="scientific">Nocardioides luteus</name>
    <dbReference type="NCBI Taxonomy" id="1844"/>
    <lineage>
        <taxon>Bacteria</taxon>
        <taxon>Bacillati</taxon>
        <taxon>Actinomycetota</taxon>
        <taxon>Actinomycetes</taxon>
        <taxon>Propionibacteriales</taxon>
        <taxon>Nocardioidaceae</taxon>
        <taxon>Nocardioides</taxon>
    </lineage>
</organism>
<dbReference type="Gene3D" id="3.40.50.720">
    <property type="entry name" value="NAD(P)-binding Rossmann-like Domain"/>
    <property type="match status" value="1"/>
</dbReference>
<keyword evidence="2" id="KW-0560">Oxidoreductase</keyword>
<dbReference type="PRINTS" id="PR00080">
    <property type="entry name" value="SDRFAMILY"/>
</dbReference>
<keyword evidence="5" id="KW-1185">Reference proteome</keyword>
<protein>
    <submittedName>
        <fullName evidence="4">3-oxoacyl-ACP reductase</fullName>
    </submittedName>
</protein>
<comment type="similarity">
    <text evidence="1 3">Belongs to the short-chain dehydrogenases/reductases (SDR) family.</text>
</comment>
<dbReference type="SUPFAM" id="SSF51735">
    <property type="entry name" value="NAD(P)-binding Rossmann-fold domains"/>
    <property type="match status" value="1"/>
</dbReference>
<dbReference type="PROSITE" id="PS00061">
    <property type="entry name" value="ADH_SHORT"/>
    <property type="match status" value="1"/>
</dbReference>
<dbReference type="CDD" id="cd05233">
    <property type="entry name" value="SDR_c"/>
    <property type="match status" value="1"/>
</dbReference>
<reference evidence="4" key="1">
    <citation type="submission" date="2016-10" db="EMBL/GenBank/DDBJ databases">
        <title>Draft Genome Sequence of Nocardioides luteus Strain BAFB, an Alkane-Degrading Bacterium Isolated from JP-7 Polluted Soil.</title>
        <authorList>
            <person name="Brown L."/>
            <person name="Ruiz O.N."/>
            <person name="Gunasekera T."/>
        </authorList>
    </citation>
    <scope>NUCLEOTIDE SEQUENCE [LARGE SCALE GENOMIC DNA]</scope>
    <source>
        <strain evidence="4">BAFB</strain>
    </source>
</reference>
<dbReference type="PANTHER" id="PTHR43669">
    <property type="entry name" value="5-KETO-D-GLUCONATE 5-REDUCTASE"/>
    <property type="match status" value="1"/>
</dbReference>
<comment type="caution">
    <text evidence="4">The sequence shown here is derived from an EMBL/GenBank/DDBJ whole genome shotgun (WGS) entry which is preliminary data.</text>
</comment>
<sequence length="244" mass="24637">MPVAVVTGAGSGLGRVIAQALDGAGFQVALLGRTKASLDETASVMARPLVLPTDVASAADVSAAFAAVVGLWGRVDLLVNNAGTFGPSGDPDEVGPQEFASTLAVNVTGSFLCAREAFAQMKRQDPRGGRIINNGSISAHVPRPGSAAYTTSKHAITGLTRSLALDGRTHDIAVGQIDIGNAATEMTAGIAVGARQADGTVRPEPTFDPQHVADAVVAMAQLPLGVSVPAMTILATGMPYAGRG</sequence>
<evidence type="ECO:0000256" key="1">
    <source>
        <dbReference type="ARBA" id="ARBA00006484"/>
    </source>
</evidence>
<dbReference type="InterPro" id="IPR020904">
    <property type="entry name" value="Sc_DH/Rdtase_CS"/>
</dbReference>
<dbReference type="GO" id="GO:0016491">
    <property type="term" value="F:oxidoreductase activity"/>
    <property type="evidence" value="ECO:0007669"/>
    <property type="project" value="UniProtKB-KW"/>
</dbReference>
<accession>A0A1J4N1T2</accession>
<dbReference type="RefSeq" id="WP_045551542.1">
    <property type="nucleotide sequence ID" value="NZ_JZDQ02000024.1"/>
</dbReference>
<evidence type="ECO:0000313" key="4">
    <source>
        <dbReference type="EMBL" id="OIJ25523.1"/>
    </source>
</evidence>
<dbReference type="EMBL" id="JZDQ02000024">
    <property type="protein sequence ID" value="OIJ25523.1"/>
    <property type="molecule type" value="Genomic_DNA"/>
</dbReference>
<name>A0A1J4N1T2_9ACTN</name>
<dbReference type="InterPro" id="IPR002347">
    <property type="entry name" value="SDR_fam"/>
</dbReference>
<dbReference type="PRINTS" id="PR00081">
    <property type="entry name" value="GDHRDH"/>
</dbReference>
<dbReference type="Pfam" id="PF00106">
    <property type="entry name" value="adh_short"/>
    <property type="match status" value="1"/>
</dbReference>
<evidence type="ECO:0000313" key="5">
    <source>
        <dbReference type="Proteomes" id="UP000033772"/>
    </source>
</evidence>
<proteinExistence type="inferred from homology"/>
<dbReference type="PANTHER" id="PTHR43669:SF12">
    <property type="entry name" value="BLR5618 PROTEIN"/>
    <property type="match status" value="1"/>
</dbReference>
<evidence type="ECO:0000256" key="3">
    <source>
        <dbReference type="RuleBase" id="RU000363"/>
    </source>
</evidence>
<dbReference type="OrthoDB" id="658698at2"/>
<dbReference type="AlphaFoldDB" id="A0A1J4N1T2"/>